<evidence type="ECO:0000256" key="1">
    <source>
        <dbReference type="SAM" id="MobiDB-lite"/>
    </source>
</evidence>
<reference evidence="2" key="3">
    <citation type="submission" date="2021-05" db="UniProtKB">
        <authorList>
            <consortium name="EnsemblPlants"/>
        </authorList>
    </citation>
    <scope>IDENTIFICATION</scope>
    <source>
        <strain evidence="2">cv. B73</strain>
    </source>
</reference>
<keyword evidence="3" id="KW-1185">Reference proteome</keyword>
<evidence type="ECO:0000313" key="2">
    <source>
        <dbReference type="EnsemblPlants" id="Zm00001eb003530_P001"/>
    </source>
</evidence>
<feature type="region of interest" description="Disordered" evidence="1">
    <location>
        <begin position="173"/>
        <end position="199"/>
    </location>
</feature>
<dbReference type="Gramene" id="Zm00001eb003530_T001">
    <property type="protein sequence ID" value="Zm00001eb003530_P001"/>
    <property type="gene ID" value="Zm00001eb003530"/>
</dbReference>
<dbReference type="EnsemblPlants" id="Zm00001eb003530_T001">
    <property type="protein sequence ID" value="Zm00001eb003530_P001"/>
    <property type="gene ID" value="Zm00001eb003530"/>
</dbReference>
<dbReference type="Gene3D" id="1.20.120.1910">
    <property type="entry name" value="Cysteine-tRNA ligase, C-terminal anti-codon recognition domain"/>
    <property type="match status" value="1"/>
</dbReference>
<protein>
    <submittedName>
        <fullName evidence="2">Uncharacterized protein</fullName>
    </submittedName>
</protein>
<organism evidence="2 3">
    <name type="scientific">Zea mays</name>
    <name type="common">Maize</name>
    <dbReference type="NCBI Taxonomy" id="4577"/>
    <lineage>
        <taxon>Eukaryota</taxon>
        <taxon>Viridiplantae</taxon>
        <taxon>Streptophyta</taxon>
        <taxon>Embryophyta</taxon>
        <taxon>Tracheophyta</taxon>
        <taxon>Spermatophyta</taxon>
        <taxon>Magnoliopsida</taxon>
        <taxon>Liliopsida</taxon>
        <taxon>Poales</taxon>
        <taxon>Poaceae</taxon>
        <taxon>PACMAD clade</taxon>
        <taxon>Panicoideae</taxon>
        <taxon>Andropogonodae</taxon>
        <taxon>Andropogoneae</taxon>
        <taxon>Tripsacinae</taxon>
        <taxon>Zea</taxon>
    </lineage>
</organism>
<dbReference type="AlphaFoldDB" id="A0A804LDH0"/>
<name>A0A804LDH0_MAIZE</name>
<proteinExistence type="predicted"/>
<sequence>MAESPSSQSQLKLFNFMTMTKAKEPLQSRVEPWKARPLSAIFSDYFSIPSDGFTTLYDCEEMLSKYREEGISVPVPAEEQNLVNRHHKAFLDSMSDDLKTTEVLDGEDGFTDLLKAINSNLNDLKKLQQKLKQQQQTQKQPEDYVQGLIALETEIKDKLSLLGLEVLKPPWPRCAVDQGNSRTNPLLASLDPKSPKGRS</sequence>
<reference evidence="2" key="2">
    <citation type="submission" date="2019-07" db="EMBL/GenBank/DDBJ databases">
        <authorList>
            <person name="Seetharam A."/>
            <person name="Woodhouse M."/>
            <person name="Cannon E."/>
        </authorList>
    </citation>
    <scope>NUCLEOTIDE SEQUENCE [LARGE SCALE GENOMIC DNA]</scope>
    <source>
        <strain evidence="2">cv. B73</strain>
    </source>
</reference>
<dbReference type="InParanoid" id="A0A804LDH0"/>
<accession>A0A804LDH0</accession>
<reference evidence="3" key="1">
    <citation type="submission" date="2015-12" db="EMBL/GenBank/DDBJ databases">
        <title>Update maize B73 reference genome by single molecule sequencing technologies.</title>
        <authorList>
            <consortium name="Maize Genome Sequencing Project"/>
            <person name="Ware D."/>
        </authorList>
    </citation>
    <scope>NUCLEOTIDE SEQUENCE [LARGE SCALE GENOMIC DNA]</scope>
    <source>
        <strain evidence="3">cv. B73</strain>
    </source>
</reference>
<dbReference type="Proteomes" id="UP000007305">
    <property type="component" value="Chromosome 1"/>
</dbReference>
<evidence type="ECO:0000313" key="3">
    <source>
        <dbReference type="Proteomes" id="UP000007305"/>
    </source>
</evidence>